<evidence type="ECO:0000259" key="3">
    <source>
        <dbReference type="PROSITE" id="PS50977"/>
    </source>
</evidence>
<sequence length="197" mass="23979">MLNETNSKIRDVAFKLFLEKGYEATNIRDICKEVNIKPSSLYFYYKSKEELFINIYDDIWIGKMDYLKSLIVLEKDNTKMKLYYLYKEMISYYSDNIVQQKFLLRYHLFPPRELLESISAKYKTWIFKENKVKFELVTKFLDVDRLGEINPGNYLDEYKRFEYSQLTNMVITNIKMSDKEIDTLWSKFWYCTIQKCK</sequence>
<dbReference type="Proteomes" id="UP000440004">
    <property type="component" value="Unassembled WGS sequence"/>
</dbReference>
<gene>
    <name evidence="4" type="ORF">GC105_16165</name>
</gene>
<proteinExistence type="predicted"/>
<feature type="domain" description="HTH tetR-type" evidence="3">
    <location>
        <begin position="3"/>
        <end position="63"/>
    </location>
</feature>
<evidence type="ECO:0000313" key="4">
    <source>
        <dbReference type="EMBL" id="MPW27301.1"/>
    </source>
</evidence>
<dbReference type="PANTHER" id="PTHR43479">
    <property type="entry name" value="ACREF/ENVCD OPERON REPRESSOR-RELATED"/>
    <property type="match status" value="1"/>
</dbReference>
<dbReference type="GO" id="GO:0003677">
    <property type="term" value="F:DNA binding"/>
    <property type="evidence" value="ECO:0007669"/>
    <property type="project" value="UniProtKB-UniRule"/>
</dbReference>
<dbReference type="PANTHER" id="PTHR43479:SF11">
    <property type="entry name" value="ACREF_ENVCD OPERON REPRESSOR-RELATED"/>
    <property type="match status" value="1"/>
</dbReference>
<reference evidence="4 5" key="1">
    <citation type="submission" date="2019-10" db="EMBL/GenBank/DDBJ databases">
        <title>Alkalibaculum tamaniensis sp.nov., a new alkaliphilic acetogen, isolated on methoxylated aromatics from a mud volcano.</title>
        <authorList>
            <person name="Khomyakova M.A."/>
            <person name="Merkel A.Y."/>
            <person name="Bonch-Osmolovskaya E.A."/>
            <person name="Slobodkin A.I."/>
        </authorList>
    </citation>
    <scope>NUCLEOTIDE SEQUENCE [LARGE SCALE GENOMIC DNA]</scope>
    <source>
        <strain evidence="4 5">M08DMB</strain>
    </source>
</reference>
<name>A0A6A7KD88_9FIRM</name>
<evidence type="ECO:0000256" key="1">
    <source>
        <dbReference type="ARBA" id="ARBA00023125"/>
    </source>
</evidence>
<dbReference type="EMBL" id="WHNX01000057">
    <property type="protein sequence ID" value="MPW27301.1"/>
    <property type="molecule type" value="Genomic_DNA"/>
</dbReference>
<keyword evidence="1 2" id="KW-0238">DNA-binding</keyword>
<keyword evidence="5" id="KW-1185">Reference proteome</keyword>
<protein>
    <submittedName>
        <fullName evidence="4">TetR family transcriptional regulator</fullName>
    </submittedName>
</protein>
<dbReference type="PROSITE" id="PS50977">
    <property type="entry name" value="HTH_TETR_2"/>
    <property type="match status" value="1"/>
</dbReference>
<evidence type="ECO:0000256" key="2">
    <source>
        <dbReference type="PROSITE-ProRule" id="PRU00335"/>
    </source>
</evidence>
<dbReference type="Pfam" id="PF00440">
    <property type="entry name" value="TetR_N"/>
    <property type="match status" value="1"/>
</dbReference>
<dbReference type="PRINTS" id="PR00455">
    <property type="entry name" value="HTHTETR"/>
</dbReference>
<dbReference type="Gene3D" id="1.10.357.10">
    <property type="entry name" value="Tetracycline Repressor, domain 2"/>
    <property type="match status" value="1"/>
</dbReference>
<dbReference type="InterPro" id="IPR001647">
    <property type="entry name" value="HTH_TetR"/>
</dbReference>
<evidence type="ECO:0000313" key="5">
    <source>
        <dbReference type="Proteomes" id="UP000440004"/>
    </source>
</evidence>
<accession>A0A6A7KD88</accession>
<dbReference type="Gene3D" id="1.10.10.60">
    <property type="entry name" value="Homeodomain-like"/>
    <property type="match status" value="1"/>
</dbReference>
<dbReference type="SUPFAM" id="SSF46689">
    <property type="entry name" value="Homeodomain-like"/>
    <property type="match status" value="1"/>
</dbReference>
<feature type="DNA-binding region" description="H-T-H motif" evidence="2">
    <location>
        <begin position="26"/>
        <end position="45"/>
    </location>
</feature>
<dbReference type="RefSeq" id="WP_152806898.1">
    <property type="nucleotide sequence ID" value="NZ_WHNX01000057.1"/>
</dbReference>
<dbReference type="AlphaFoldDB" id="A0A6A7KD88"/>
<organism evidence="4 5">
    <name type="scientific">Alkalibaculum sporogenes</name>
    <dbReference type="NCBI Taxonomy" id="2655001"/>
    <lineage>
        <taxon>Bacteria</taxon>
        <taxon>Bacillati</taxon>
        <taxon>Bacillota</taxon>
        <taxon>Clostridia</taxon>
        <taxon>Eubacteriales</taxon>
        <taxon>Eubacteriaceae</taxon>
        <taxon>Alkalibaculum</taxon>
    </lineage>
</organism>
<comment type="caution">
    <text evidence="4">The sequence shown here is derived from an EMBL/GenBank/DDBJ whole genome shotgun (WGS) entry which is preliminary data.</text>
</comment>
<dbReference type="InterPro" id="IPR009057">
    <property type="entry name" value="Homeodomain-like_sf"/>
</dbReference>
<dbReference type="InterPro" id="IPR050624">
    <property type="entry name" value="HTH-type_Tx_Regulator"/>
</dbReference>